<dbReference type="RefSeq" id="WP_267931598.1">
    <property type="nucleotide sequence ID" value="NZ_CP113257.1"/>
</dbReference>
<evidence type="ECO:0000256" key="1">
    <source>
        <dbReference type="SAM" id="MobiDB-lite"/>
    </source>
</evidence>
<dbReference type="EMBL" id="CP113257">
    <property type="protein sequence ID" value="WAE52619.1"/>
    <property type="molecule type" value="Genomic_DNA"/>
</dbReference>
<reference evidence="2" key="1">
    <citation type="submission" date="2022-11" db="EMBL/GenBank/DDBJ databases">
        <title>Genomic of Pseudomonas TF18.</title>
        <authorList>
            <person name="Liu T."/>
        </authorList>
    </citation>
    <scope>NUCLEOTIDE SEQUENCE</scope>
    <source>
        <strain evidence="2">TF18</strain>
    </source>
</reference>
<accession>A0AA47HY72</accession>
<protein>
    <submittedName>
        <fullName evidence="2">Uncharacterized protein</fullName>
    </submittedName>
</protein>
<name>A0AA47HY72_9GAMM</name>
<evidence type="ECO:0000313" key="3">
    <source>
        <dbReference type="Proteomes" id="UP001164632"/>
    </source>
</evidence>
<organism evidence="2 3">
    <name type="scientific">Stutzerimonas frequens</name>
    <dbReference type="NCBI Taxonomy" id="2968969"/>
    <lineage>
        <taxon>Bacteria</taxon>
        <taxon>Pseudomonadati</taxon>
        <taxon>Pseudomonadota</taxon>
        <taxon>Gammaproteobacteria</taxon>
        <taxon>Pseudomonadales</taxon>
        <taxon>Pseudomonadaceae</taxon>
        <taxon>Stutzerimonas</taxon>
    </lineage>
</organism>
<feature type="region of interest" description="Disordered" evidence="1">
    <location>
        <begin position="322"/>
        <end position="348"/>
    </location>
</feature>
<feature type="compositionally biased region" description="Basic and acidic residues" evidence="1">
    <location>
        <begin position="335"/>
        <end position="348"/>
    </location>
</feature>
<dbReference type="AlphaFoldDB" id="A0AA47HY72"/>
<gene>
    <name evidence="2" type="ORF">OSV15_00065</name>
</gene>
<proteinExistence type="predicted"/>
<evidence type="ECO:0000313" key="2">
    <source>
        <dbReference type="EMBL" id="WAE52619.1"/>
    </source>
</evidence>
<dbReference type="Proteomes" id="UP001164632">
    <property type="component" value="Chromosome"/>
</dbReference>
<sequence>MGRHVDTSWYDTYVQSKAVEPTQGVGTLSDPELAGILGLKPKTWARVKAAGRFLDGLRPIIKRERIQCGYAPLERLAKLWSITPDAGQDLLDAVLSNQMKLADLETLIRGHAQPRSPRAEPPRRPRPTQALFSRLERFFDSSKLHPFDCYKGRVVRRKGTLGAPSGYFIYNSLGERICLVLCVQTSSWRDPATTARELYEHALTQRHLARDIWFVFDRDNPVLQRLAELSLYWGGSPYDTKGHWLFLSHFIDTGAMQVLFEDHFAQLIKRINAGQRLIGESELCSALESLDGQPAPKPEPVRTVLELPTPDKTRDYRKVVQERQRVVGSTPSATYEEKRGRLEADLDL</sequence>